<dbReference type="EMBL" id="JAYWIO010000008">
    <property type="protein sequence ID" value="KAK7245558.1"/>
    <property type="molecule type" value="Genomic_DNA"/>
</dbReference>
<dbReference type="Proteomes" id="UP001372338">
    <property type="component" value="Unassembled WGS sequence"/>
</dbReference>
<dbReference type="AlphaFoldDB" id="A0AAN9E630"/>
<protein>
    <submittedName>
        <fullName evidence="1">Uncharacterized protein</fullName>
    </submittedName>
</protein>
<evidence type="ECO:0000313" key="1">
    <source>
        <dbReference type="EMBL" id="KAK7245558.1"/>
    </source>
</evidence>
<gene>
    <name evidence="1" type="ORF">RIF29_40405</name>
</gene>
<keyword evidence="2" id="KW-1185">Reference proteome</keyword>
<name>A0AAN9E630_CROPI</name>
<evidence type="ECO:0000313" key="2">
    <source>
        <dbReference type="Proteomes" id="UP001372338"/>
    </source>
</evidence>
<sequence>MLYKRVRPFQVYAIFLLCFVSWPPLHLNLLCPHSWEFVIEQCFLFSTIDDHNPLNVQIMVIKLNDSSLIRLSHNTTDDRTRFAPIRFL</sequence>
<comment type="caution">
    <text evidence="1">The sequence shown here is derived from an EMBL/GenBank/DDBJ whole genome shotgun (WGS) entry which is preliminary data.</text>
</comment>
<reference evidence="1 2" key="1">
    <citation type="submission" date="2024-01" db="EMBL/GenBank/DDBJ databases">
        <title>The genomes of 5 underutilized Papilionoideae crops provide insights into root nodulation and disease resistanc.</title>
        <authorList>
            <person name="Yuan L."/>
        </authorList>
    </citation>
    <scope>NUCLEOTIDE SEQUENCE [LARGE SCALE GENOMIC DNA]</scope>
    <source>
        <strain evidence="1">ZHUSHIDOU_FW_LH</strain>
        <tissue evidence="1">Leaf</tissue>
    </source>
</reference>
<organism evidence="1 2">
    <name type="scientific">Crotalaria pallida</name>
    <name type="common">Smooth rattlebox</name>
    <name type="synonym">Crotalaria striata</name>
    <dbReference type="NCBI Taxonomy" id="3830"/>
    <lineage>
        <taxon>Eukaryota</taxon>
        <taxon>Viridiplantae</taxon>
        <taxon>Streptophyta</taxon>
        <taxon>Embryophyta</taxon>
        <taxon>Tracheophyta</taxon>
        <taxon>Spermatophyta</taxon>
        <taxon>Magnoliopsida</taxon>
        <taxon>eudicotyledons</taxon>
        <taxon>Gunneridae</taxon>
        <taxon>Pentapetalae</taxon>
        <taxon>rosids</taxon>
        <taxon>fabids</taxon>
        <taxon>Fabales</taxon>
        <taxon>Fabaceae</taxon>
        <taxon>Papilionoideae</taxon>
        <taxon>50 kb inversion clade</taxon>
        <taxon>genistoids sensu lato</taxon>
        <taxon>core genistoids</taxon>
        <taxon>Crotalarieae</taxon>
        <taxon>Crotalaria</taxon>
    </lineage>
</organism>
<accession>A0AAN9E630</accession>
<proteinExistence type="predicted"/>